<sequence>MTENDFEFPDVEAPYVQAARLLTFQLLRNPRTRNRIDNIPFLILVTPDIPQKHRNLLSREGATIIPVANLNHDWGSSQRWDTDLAKLNLWKLEEYDKIVFLNVDSVLFRPIYEIFDDPAATMRAVTKPTAKMPKNYMIASQHDSRMKLNTQLVSDREFYEKGDMDTGFFILCPSNDLYKYYVGLRLILDQDDSVRPKQNILDYAHRADGPMPWQSLGPEWNLKDASQSDCEAGLKSINHKWWRPIADDFVGDRIAMAMDEMTAYLNH</sequence>
<accession>A0AAD6DT10</accession>
<reference evidence="1" key="2">
    <citation type="submission" date="2023-01" db="EMBL/GenBank/DDBJ databases">
        <authorList>
            <person name="Petersen C."/>
        </authorList>
    </citation>
    <scope>NUCLEOTIDE SEQUENCE</scope>
    <source>
        <strain evidence="1">IBT 12815</strain>
    </source>
</reference>
<gene>
    <name evidence="1" type="ORF">N7537_009517</name>
</gene>
<proteinExistence type="predicted"/>
<dbReference type="GeneID" id="81590813"/>
<dbReference type="PANTHER" id="PTHR11183">
    <property type="entry name" value="GLYCOGENIN SUBFAMILY MEMBER"/>
    <property type="match status" value="1"/>
</dbReference>
<dbReference type="EMBL" id="JAQJAE010000005">
    <property type="protein sequence ID" value="KAJ5592613.1"/>
    <property type="molecule type" value="Genomic_DNA"/>
</dbReference>
<dbReference type="RefSeq" id="XP_056749239.1">
    <property type="nucleotide sequence ID" value="XM_056900571.1"/>
</dbReference>
<comment type="caution">
    <text evidence="1">The sequence shown here is derived from an EMBL/GenBank/DDBJ whole genome shotgun (WGS) entry which is preliminary data.</text>
</comment>
<evidence type="ECO:0008006" key="3">
    <source>
        <dbReference type="Google" id="ProtNLM"/>
    </source>
</evidence>
<reference evidence="1" key="1">
    <citation type="journal article" date="2023" name="IMA Fungus">
        <title>Comparative genomic study of the Penicillium genus elucidates a diverse pangenome and 15 lateral gene transfer events.</title>
        <authorList>
            <person name="Petersen C."/>
            <person name="Sorensen T."/>
            <person name="Nielsen M.R."/>
            <person name="Sondergaard T.E."/>
            <person name="Sorensen J.L."/>
            <person name="Fitzpatrick D.A."/>
            <person name="Frisvad J.C."/>
            <person name="Nielsen K.L."/>
        </authorList>
    </citation>
    <scope>NUCLEOTIDE SEQUENCE</scope>
    <source>
        <strain evidence="1">IBT 12815</strain>
    </source>
</reference>
<dbReference type="Proteomes" id="UP001213799">
    <property type="component" value="Unassembled WGS sequence"/>
</dbReference>
<dbReference type="SUPFAM" id="SSF53448">
    <property type="entry name" value="Nucleotide-diphospho-sugar transferases"/>
    <property type="match status" value="1"/>
</dbReference>
<organism evidence="1 2">
    <name type="scientific">Penicillium hordei</name>
    <dbReference type="NCBI Taxonomy" id="40994"/>
    <lineage>
        <taxon>Eukaryota</taxon>
        <taxon>Fungi</taxon>
        <taxon>Dikarya</taxon>
        <taxon>Ascomycota</taxon>
        <taxon>Pezizomycotina</taxon>
        <taxon>Eurotiomycetes</taxon>
        <taxon>Eurotiomycetidae</taxon>
        <taxon>Eurotiales</taxon>
        <taxon>Aspergillaceae</taxon>
        <taxon>Penicillium</taxon>
    </lineage>
</organism>
<dbReference type="AlphaFoldDB" id="A0AAD6DT10"/>
<dbReference type="InterPro" id="IPR029044">
    <property type="entry name" value="Nucleotide-diphossugar_trans"/>
</dbReference>
<name>A0AAD6DT10_9EURO</name>
<dbReference type="Gene3D" id="3.90.550.10">
    <property type="entry name" value="Spore Coat Polysaccharide Biosynthesis Protein SpsA, Chain A"/>
    <property type="match status" value="1"/>
</dbReference>
<evidence type="ECO:0000313" key="1">
    <source>
        <dbReference type="EMBL" id="KAJ5592613.1"/>
    </source>
</evidence>
<keyword evidence="2" id="KW-1185">Reference proteome</keyword>
<protein>
    <recommendedName>
        <fullName evidence="3">Nucleotide-diphospho-sugar transferase</fullName>
    </recommendedName>
</protein>
<evidence type="ECO:0000313" key="2">
    <source>
        <dbReference type="Proteomes" id="UP001213799"/>
    </source>
</evidence>
<dbReference type="InterPro" id="IPR050587">
    <property type="entry name" value="GNT1/Glycosyltrans_8"/>
</dbReference>